<sequence length="265" mass="30208">MKLFQSIWDDLRHQRNLDAYITILLSIVFGTLGILGIVDLAVINSAILATLALLAIGTLLDRTNRQRVIEVIRSIENTRSESQSIDHLFFNPDHVIRLDELARKAKTELWIVRESGSTILRFHFGALDELLAKGVNIRLLTTNSTDSVLQILSFRDVAHTEVKDFEARFIETQRLAENLINNPKRGTLTIKQIDYDIPIIGEFIDAELEQAQAIIRFVAFRLPFEQYPRVHINRMANPIAFAHFKSQFLSMWEAASPVSLNATNE</sequence>
<dbReference type="Proteomes" id="UP000594468">
    <property type="component" value="Chromosome"/>
</dbReference>
<evidence type="ECO:0000256" key="1">
    <source>
        <dbReference type="SAM" id="Phobius"/>
    </source>
</evidence>
<protein>
    <submittedName>
        <fullName evidence="2">Uncharacterized protein</fullName>
    </submittedName>
</protein>
<organism evidence="2 3">
    <name type="scientific">Phototrophicus methaneseepsis</name>
    <dbReference type="NCBI Taxonomy" id="2710758"/>
    <lineage>
        <taxon>Bacteria</taxon>
        <taxon>Bacillati</taxon>
        <taxon>Chloroflexota</taxon>
        <taxon>Candidatus Thermofontia</taxon>
        <taxon>Phototrophicales</taxon>
        <taxon>Phototrophicaceae</taxon>
        <taxon>Phototrophicus</taxon>
    </lineage>
</organism>
<feature type="transmembrane region" description="Helical" evidence="1">
    <location>
        <begin position="20"/>
        <end position="37"/>
    </location>
</feature>
<accession>A0A7S8EB02</accession>
<evidence type="ECO:0000313" key="2">
    <source>
        <dbReference type="EMBL" id="QPC83619.1"/>
    </source>
</evidence>
<keyword evidence="1" id="KW-0472">Membrane</keyword>
<dbReference type="KEGG" id="pmet:G4Y79_04345"/>
<keyword evidence="1" id="KW-0812">Transmembrane</keyword>
<dbReference type="AlphaFoldDB" id="A0A7S8EB02"/>
<dbReference type="RefSeq" id="WP_195171684.1">
    <property type="nucleotide sequence ID" value="NZ_CP062983.1"/>
</dbReference>
<keyword evidence="1" id="KW-1133">Transmembrane helix</keyword>
<proteinExistence type="predicted"/>
<evidence type="ECO:0000313" key="3">
    <source>
        <dbReference type="Proteomes" id="UP000594468"/>
    </source>
</evidence>
<keyword evidence="3" id="KW-1185">Reference proteome</keyword>
<name>A0A7S8EB02_9CHLR</name>
<dbReference type="EMBL" id="CP062983">
    <property type="protein sequence ID" value="QPC83619.1"/>
    <property type="molecule type" value="Genomic_DNA"/>
</dbReference>
<gene>
    <name evidence="2" type="ORF">G4Y79_04345</name>
</gene>
<reference evidence="2 3" key="1">
    <citation type="submission" date="2020-02" db="EMBL/GenBank/DDBJ databases">
        <authorList>
            <person name="Zheng R.K."/>
            <person name="Sun C.M."/>
        </authorList>
    </citation>
    <scope>NUCLEOTIDE SEQUENCE [LARGE SCALE GENOMIC DNA]</scope>
    <source>
        <strain evidence="3">rifampicinis</strain>
    </source>
</reference>